<organism evidence="2 3">
    <name type="scientific">Chamaesiphon minutus (strain ATCC 27169 / PCC 6605)</name>
    <dbReference type="NCBI Taxonomy" id="1173020"/>
    <lineage>
        <taxon>Bacteria</taxon>
        <taxon>Bacillati</taxon>
        <taxon>Cyanobacteriota</taxon>
        <taxon>Cyanophyceae</taxon>
        <taxon>Gomontiellales</taxon>
        <taxon>Chamaesiphonaceae</taxon>
        <taxon>Chamaesiphon</taxon>
    </lineage>
</organism>
<dbReference type="SUPFAM" id="SSF49879">
    <property type="entry name" value="SMAD/FHA domain"/>
    <property type="match status" value="1"/>
</dbReference>
<dbReference type="HOGENOM" id="CLU_132085_1_0_3"/>
<dbReference type="EMBL" id="CP003600">
    <property type="protein sequence ID" value="AFY96288.1"/>
    <property type="molecule type" value="Genomic_DNA"/>
</dbReference>
<dbReference type="PROSITE" id="PS50006">
    <property type="entry name" value="FHA_DOMAIN"/>
    <property type="match status" value="1"/>
</dbReference>
<dbReference type="eggNOG" id="COG1716">
    <property type="taxonomic scope" value="Bacteria"/>
</dbReference>
<dbReference type="SMART" id="SM00240">
    <property type="entry name" value="FHA"/>
    <property type="match status" value="1"/>
</dbReference>
<dbReference type="CDD" id="cd00060">
    <property type="entry name" value="FHA"/>
    <property type="match status" value="1"/>
</dbReference>
<dbReference type="KEGG" id="cmp:Cha6605_5401"/>
<reference evidence="2 3" key="1">
    <citation type="submission" date="2012-05" db="EMBL/GenBank/DDBJ databases">
        <title>Finished chromosome of genome of Chamaesiphon sp. PCC 6605.</title>
        <authorList>
            <consortium name="US DOE Joint Genome Institute"/>
            <person name="Gugger M."/>
            <person name="Coursin T."/>
            <person name="Rippka R."/>
            <person name="Tandeau De Marsac N."/>
            <person name="Huntemann M."/>
            <person name="Wei C.-L."/>
            <person name="Han J."/>
            <person name="Detter J.C."/>
            <person name="Han C."/>
            <person name="Tapia R."/>
            <person name="Chen A."/>
            <person name="Kyrpides N."/>
            <person name="Mavromatis K."/>
            <person name="Markowitz V."/>
            <person name="Szeto E."/>
            <person name="Ivanova N."/>
            <person name="Pagani I."/>
            <person name="Pati A."/>
            <person name="Goodwin L."/>
            <person name="Nordberg H.P."/>
            <person name="Cantor M.N."/>
            <person name="Hua S.X."/>
            <person name="Woyke T."/>
            <person name="Kerfeld C.A."/>
        </authorList>
    </citation>
    <scope>NUCLEOTIDE SEQUENCE [LARGE SCALE GENOMIC DNA]</scope>
    <source>
        <strain evidence="3">ATCC 27169 / PCC 6605</strain>
    </source>
</reference>
<accession>K9UNQ9</accession>
<protein>
    <submittedName>
        <fullName evidence="2">FHA domain-containing protein</fullName>
    </submittedName>
</protein>
<dbReference type="STRING" id="1173020.Cha6605_5401"/>
<name>K9UNQ9_CHAP6</name>
<keyword evidence="3" id="KW-1185">Reference proteome</keyword>
<dbReference type="Gene3D" id="2.60.200.20">
    <property type="match status" value="1"/>
</dbReference>
<evidence type="ECO:0000259" key="1">
    <source>
        <dbReference type="PROSITE" id="PS50006"/>
    </source>
</evidence>
<dbReference type="OrthoDB" id="514712at2"/>
<evidence type="ECO:0000313" key="3">
    <source>
        <dbReference type="Proteomes" id="UP000010366"/>
    </source>
</evidence>
<feature type="domain" description="FHA" evidence="1">
    <location>
        <begin position="26"/>
        <end position="75"/>
    </location>
</feature>
<dbReference type="InterPro" id="IPR008984">
    <property type="entry name" value="SMAD_FHA_dom_sf"/>
</dbReference>
<proteinExistence type="predicted"/>
<dbReference type="InterPro" id="IPR000253">
    <property type="entry name" value="FHA_dom"/>
</dbReference>
<gene>
    <name evidence="2" type="ORF">Cha6605_5401</name>
</gene>
<evidence type="ECO:0000313" key="2">
    <source>
        <dbReference type="EMBL" id="AFY96288.1"/>
    </source>
</evidence>
<dbReference type="Pfam" id="PF00498">
    <property type="entry name" value="FHA"/>
    <property type="match status" value="1"/>
</dbReference>
<dbReference type="RefSeq" id="WP_015162371.1">
    <property type="nucleotide sequence ID" value="NC_019697.1"/>
</dbReference>
<dbReference type="Proteomes" id="UP000010366">
    <property type="component" value="Chromosome"/>
</dbReference>
<sequence>MPSALVLSLLNSVPVQSWTFGGEDVIRIGRATDNHVVLFSAVVSRHHAQLQWSEENGWQLQNISPNGTYLDGTAIKEVAVTDGMVIRLATSGPKIQIKVNVGLGEAG</sequence>
<dbReference type="AlphaFoldDB" id="K9UNQ9"/>